<name>A0A174AB11_9FIRM</name>
<evidence type="ECO:0000256" key="6">
    <source>
        <dbReference type="PROSITE-ProRule" id="PRU00169"/>
    </source>
</evidence>
<dbReference type="Pfam" id="PF00072">
    <property type="entry name" value="Response_reg"/>
    <property type="match status" value="1"/>
</dbReference>
<feature type="domain" description="Response regulatory" evidence="8">
    <location>
        <begin position="4"/>
        <end position="119"/>
    </location>
</feature>
<dbReference type="PROSITE" id="PS50110">
    <property type="entry name" value="RESPONSE_REGULATORY"/>
    <property type="match status" value="1"/>
</dbReference>
<dbReference type="SUPFAM" id="SSF52172">
    <property type="entry name" value="CheY-like"/>
    <property type="match status" value="1"/>
</dbReference>
<evidence type="ECO:0000256" key="7">
    <source>
        <dbReference type="PROSITE-ProRule" id="PRU01091"/>
    </source>
</evidence>
<keyword evidence="3 7" id="KW-0238">DNA-binding</keyword>
<protein>
    <recommendedName>
        <fullName evidence="1">Stage 0 sporulation protein A homolog</fullName>
    </recommendedName>
</protein>
<dbReference type="GeneID" id="61431739"/>
<dbReference type="Proteomes" id="UP000095431">
    <property type="component" value="Unassembled WGS sequence"/>
</dbReference>
<dbReference type="GO" id="GO:0005829">
    <property type="term" value="C:cytosol"/>
    <property type="evidence" value="ECO:0007669"/>
    <property type="project" value="TreeGrafter"/>
</dbReference>
<organism evidence="10 11">
    <name type="scientific">Blautia wexlerae</name>
    <dbReference type="NCBI Taxonomy" id="418240"/>
    <lineage>
        <taxon>Bacteria</taxon>
        <taxon>Bacillati</taxon>
        <taxon>Bacillota</taxon>
        <taxon>Clostridia</taxon>
        <taxon>Lachnospirales</taxon>
        <taxon>Lachnospiraceae</taxon>
        <taxon>Blautia</taxon>
    </lineage>
</organism>
<dbReference type="Gene3D" id="3.40.50.2300">
    <property type="match status" value="1"/>
</dbReference>
<dbReference type="PROSITE" id="PS51755">
    <property type="entry name" value="OMPR_PHOB"/>
    <property type="match status" value="1"/>
</dbReference>
<sequence length="233" mass="26392">MENRILLLEDDVSLIDGLQYSLKKNGFDVDFVRSVQETLTYLSEIEKYDMLILDVTLPDGTGFEICEKVRKNGSQIPIIFLTASDEEVSIIRGLDCGGDDYITKPFKLGELCSRIRALLRRAGLSTQGTGAVMECGDIKIDLLGSRVLLKGKILELTAAEYRLICLLVKNANRIITRDIILDELWDSTGDYVDNNTLSVYVRRLREKIETDPSHPEHLLTVRGFGYQWKEVDE</sequence>
<dbReference type="GO" id="GO:0006355">
    <property type="term" value="P:regulation of DNA-templated transcription"/>
    <property type="evidence" value="ECO:0007669"/>
    <property type="project" value="InterPro"/>
</dbReference>
<keyword evidence="2" id="KW-0805">Transcription regulation</keyword>
<dbReference type="InterPro" id="IPR001789">
    <property type="entry name" value="Sig_transdc_resp-reg_receiver"/>
</dbReference>
<dbReference type="PANTHER" id="PTHR48111:SF73">
    <property type="entry name" value="ALKALINE PHOSPHATASE SYNTHESIS TRANSCRIPTIONAL REGULATORY PROTEIN PHOP"/>
    <property type="match status" value="1"/>
</dbReference>
<dbReference type="InterPro" id="IPR036388">
    <property type="entry name" value="WH-like_DNA-bd_sf"/>
</dbReference>
<keyword evidence="4" id="KW-0804">Transcription</keyword>
<dbReference type="PANTHER" id="PTHR48111">
    <property type="entry name" value="REGULATOR OF RPOS"/>
    <property type="match status" value="1"/>
</dbReference>
<evidence type="ECO:0000313" key="10">
    <source>
        <dbReference type="EMBL" id="CUN85842.1"/>
    </source>
</evidence>
<dbReference type="InterPro" id="IPR001867">
    <property type="entry name" value="OmpR/PhoB-type_DNA-bd"/>
</dbReference>
<dbReference type="SMART" id="SM00448">
    <property type="entry name" value="REC"/>
    <property type="match status" value="1"/>
</dbReference>
<dbReference type="InterPro" id="IPR016032">
    <property type="entry name" value="Sig_transdc_resp-reg_C-effctor"/>
</dbReference>
<gene>
    <name evidence="10" type="primary">regX3_4</name>
    <name evidence="10" type="ORF">ERS852478_01231</name>
</gene>
<dbReference type="CDD" id="cd00383">
    <property type="entry name" value="trans_reg_C"/>
    <property type="match status" value="1"/>
</dbReference>
<evidence type="ECO:0000256" key="1">
    <source>
        <dbReference type="ARBA" id="ARBA00018672"/>
    </source>
</evidence>
<reference evidence="10 11" key="1">
    <citation type="submission" date="2015-09" db="EMBL/GenBank/DDBJ databases">
        <authorList>
            <consortium name="Pathogen Informatics"/>
        </authorList>
    </citation>
    <scope>NUCLEOTIDE SEQUENCE [LARGE SCALE GENOMIC DNA]</scope>
    <source>
        <strain evidence="10 11">2789STDY5834863</strain>
    </source>
</reference>
<dbReference type="GO" id="GO:0032993">
    <property type="term" value="C:protein-DNA complex"/>
    <property type="evidence" value="ECO:0007669"/>
    <property type="project" value="TreeGrafter"/>
</dbReference>
<dbReference type="GO" id="GO:0000976">
    <property type="term" value="F:transcription cis-regulatory region binding"/>
    <property type="evidence" value="ECO:0007669"/>
    <property type="project" value="TreeGrafter"/>
</dbReference>
<evidence type="ECO:0000256" key="4">
    <source>
        <dbReference type="ARBA" id="ARBA00023163"/>
    </source>
</evidence>
<evidence type="ECO:0000256" key="2">
    <source>
        <dbReference type="ARBA" id="ARBA00023015"/>
    </source>
</evidence>
<evidence type="ECO:0000313" key="11">
    <source>
        <dbReference type="Proteomes" id="UP000095431"/>
    </source>
</evidence>
<dbReference type="Gene3D" id="6.10.250.690">
    <property type="match status" value="1"/>
</dbReference>
<feature type="domain" description="OmpR/PhoB-type" evidence="9">
    <location>
        <begin position="130"/>
        <end position="230"/>
    </location>
</feature>
<dbReference type="RefSeq" id="WP_006857257.1">
    <property type="nucleotide sequence ID" value="NZ_BTHH01000007.1"/>
</dbReference>
<dbReference type="InterPro" id="IPR011006">
    <property type="entry name" value="CheY-like_superfamily"/>
</dbReference>
<evidence type="ECO:0000256" key="5">
    <source>
        <dbReference type="ARBA" id="ARBA00024867"/>
    </source>
</evidence>
<feature type="DNA-binding region" description="OmpR/PhoB-type" evidence="7">
    <location>
        <begin position="130"/>
        <end position="230"/>
    </location>
</feature>
<dbReference type="EMBL" id="CYZN01000007">
    <property type="protein sequence ID" value="CUN85842.1"/>
    <property type="molecule type" value="Genomic_DNA"/>
</dbReference>
<feature type="modified residue" description="4-aspartylphosphate" evidence="6">
    <location>
        <position position="54"/>
    </location>
</feature>
<comment type="function">
    <text evidence="5">May play the central regulatory role in sporulation. It may be an element of the effector pathway responsible for the activation of sporulation genes in response to nutritional stress. Spo0A may act in concert with spo0H (a sigma factor) to control the expression of some genes that are critical to the sporulation process.</text>
</comment>
<proteinExistence type="predicted"/>
<keyword evidence="6" id="KW-0597">Phosphoprotein</keyword>
<evidence type="ECO:0000259" key="9">
    <source>
        <dbReference type="PROSITE" id="PS51755"/>
    </source>
</evidence>
<dbReference type="Pfam" id="PF00486">
    <property type="entry name" value="Trans_reg_C"/>
    <property type="match status" value="1"/>
</dbReference>
<dbReference type="SUPFAM" id="SSF46894">
    <property type="entry name" value="C-terminal effector domain of the bipartite response regulators"/>
    <property type="match status" value="1"/>
</dbReference>
<dbReference type="GO" id="GO:0000156">
    <property type="term" value="F:phosphorelay response regulator activity"/>
    <property type="evidence" value="ECO:0007669"/>
    <property type="project" value="TreeGrafter"/>
</dbReference>
<dbReference type="Gene3D" id="1.10.10.10">
    <property type="entry name" value="Winged helix-like DNA-binding domain superfamily/Winged helix DNA-binding domain"/>
    <property type="match status" value="1"/>
</dbReference>
<evidence type="ECO:0000256" key="3">
    <source>
        <dbReference type="ARBA" id="ARBA00023125"/>
    </source>
</evidence>
<accession>A0A174AB11</accession>
<evidence type="ECO:0000259" key="8">
    <source>
        <dbReference type="PROSITE" id="PS50110"/>
    </source>
</evidence>
<dbReference type="SMART" id="SM00862">
    <property type="entry name" value="Trans_reg_C"/>
    <property type="match status" value="1"/>
</dbReference>
<dbReference type="InterPro" id="IPR039420">
    <property type="entry name" value="WalR-like"/>
</dbReference>
<dbReference type="AlphaFoldDB" id="A0A174AB11"/>